<evidence type="ECO:0000256" key="2">
    <source>
        <dbReference type="ARBA" id="ARBA00022723"/>
    </source>
</evidence>
<evidence type="ECO:0000256" key="3">
    <source>
        <dbReference type="ARBA" id="ARBA00023004"/>
    </source>
</evidence>
<dbReference type="PATRIC" id="fig|1225564.3.peg.7068"/>
<protein>
    <recommendedName>
        <fullName evidence="5">Cytochrome c domain-containing protein</fullName>
    </recommendedName>
</protein>
<name>A0A0H1RC59_9HYPH</name>
<keyword evidence="1 4" id="KW-0349">Heme</keyword>
<keyword evidence="2 4" id="KW-0479">Metal-binding</keyword>
<accession>A0A0H1RC59</accession>
<dbReference type="InterPro" id="IPR036909">
    <property type="entry name" value="Cyt_c-like_dom_sf"/>
</dbReference>
<dbReference type="OrthoDB" id="7363829at2"/>
<keyword evidence="7" id="KW-1185">Reference proteome</keyword>
<sequence length="107" mass="11566">MLEHSTTLPLSAIALLMLLAGSRGSGVERGRVLLEANCAGCHAVGRADASPMPAAPPLRDLHQRYPVESLEEALAEGLTTGHPGKPVLRFEVREIEDMIEYLKSLEH</sequence>
<dbReference type="Pfam" id="PF00034">
    <property type="entry name" value="Cytochrom_C"/>
    <property type="match status" value="1"/>
</dbReference>
<dbReference type="STRING" id="1225564.AA309_27180"/>
<dbReference type="Proteomes" id="UP000035489">
    <property type="component" value="Unassembled WGS sequence"/>
</dbReference>
<gene>
    <name evidence="6" type="ORF">AA309_27180</name>
</gene>
<organism evidence="6 7">
    <name type="scientific">Microvirga vignae</name>
    <dbReference type="NCBI Taxonomy" id="1225564"/>
    <lineage>
        <taxon>Bacteria</taxon>
        <taxon>Pseudomonadati</taxon>
        <taxon>Pseudomonadota</taxon>
        <taxon>Alphaproteobacteria</taxon>
        <taxon>Hyphomicrobiales</taxon>
        <taxon>Methylobacteriaceae</taxon>
        <taxon>Microvirga</taxon>
    </lineage>
</organism>
<evidence type="ECO:0000313" key="7">
    <source>
        <dbReference type="Proteomes" id="UP000035489"/>
    </source>
</evidence>
<dbReference type="InterPro" id="IPR009056">
    <property type="entry name" value="Cyt_c-like_dom"/>
</dbReference>
<evidence type="ECO:0000256" key="4">
    <source>
        <dbReference type="PROSITE-ProRule" id="PRU00433"/>
    </source>
</evidence>
<dbReference type="GO" id="GO:0020037">
    <property type="term" value="F:heme binding"/>
    <property type="evidence" value="ECO:0007669"/>
    <property type="project" value="InterPro"/>
</dbReference>
<proteinExistence type="predicted"/>
<dbReference type="PROSITE" id="PS51007">
    <property type="entry name" value="CYTC"/>
    <property type="match status" value="1"/>
</dbReference>
<dbReference type="GO" id="GO:0046872">
    <property type="term" value="F:metal ion binding"/>
    <property type="evidence" value="ECO:0007669"/>
    <property type="project" value="UniProtKB-KW"/>
</dbReference>
<feature type="domain" description="Cytochrome c" evidence="5">
    <location>
        <begin position="25"/>
        <end position="106"/>
    </location>
</feature>
<dbReference type="Gene3D" id="1.10.760.10">
    <property type="entry name" value="Cytochrome c-like domain"/>
    <property type="match status" value="1"/>
</dbReference>
<comment type="caution">
    <text evidence="6">The sequence shown here is derived from an EMBL/GenBank/DDBJ whole genome shotgun (WGS) entry which is preliminary data.</text>
</comment>
<dbReference type="AlphaFoldDB" id="A0A0H1RC59"/>
<evidence type="ECO:0000256" key="1">
    <source>
        <dbReference type="ARBA" id="ARBA00022617"/>
    </source>
</evidence>
<keyword evidence="3 4" id="KW-0408">Iron</keyword>
<reference evidence="6 7" key="1">
    <citation type="submission" date="2015-05" db="EMBL/GenBank/DDBJ databases">
        <title>Draft genome sequence of Microvirga vignae strain BR3299, a novel nitrogen fixing bacteria isolated from Brazil semi-aired region.</title>
        <authorList>
            <person name="Zilli J.E."/>
            <person name="Passos S.R."/>
            <person name="Leite J."/>
            <person name="Baldani J.I."/>
            <person name="Xavier G.R."/>
            <person name="Rumjaneck N.G."/>
            <person name="Simoes-Araujo J.L."/>
        </authorList>
    </citation>
    <scope>NUCLEOTIDE SEQUENCE [LARGE SCALE GENOMIC DNA]</scope>
    <source>
        <strain evidence="6 7">BR3299</strain>
    </source>
</reference>
<evidence type="ECO:0000259" key="5">
    <source>
        <dbReference type="PROSITE" id="PS51007"/>
    </source>
</evidence>
<dbReference type="SUPFAM" id="SSF46626">
    <property type="entry name" value="Cytochrome c"/>
    <property type="match status" value="1"/>
</dbReference>
<dbReference type="GO" id="GO:0009055">
    <property type="term" value="F:electron transfer activity"/>
    <property type="evidence" value="ECO:0007669"/>
    <property type="project" value="InterPro"/>
</dbReference>
<evidence type="ECO:0000313" key="6">
    <source>
        <dbReference type="EMBL" id="KLK90202.1"/>
    </source>
</evidence>
<dbReference type="EMBL" id="LCYG01000092">
    <property type="protein sequence ID" value="KLK90202.1"/>
    <property type="molecule type" value="Genomic_DNA"/>
</dbReference>